<dbReference type="PANTHER" id="PTHR45138">
    <property type="entry name" value="REGULATORY COMPONENTS OF SENSORY TRANSDUCTION SYSTEM"/>
    <property type="match status" value="1"/>
</dbReference>
<feature type="chain" id="PRO_5047064446" description="diguanylate cyclase" evidence="4">
    <location>
        <begin position="33"/>
        <end position="690"/>
    </location>
</feature>
<proteinExistence type="predicted"/>
<evidence type="ECO:0000256" key="3">
    <source>
        <dbReference type="SAM" id="Phobius"/>
    </source>
</evidence>
<dbReference type="InterPro" id="IPR000160">
    <property type="entry name" value="GGDEF_dom"/>
</dbReference>
<evidence type="ECO:0000256" key="1">
    <source>
        <dbReference type="ARBA" id="ARBA00012528"/>
    </source>
</evidence>
<evidence type="ECO:0000313" key="7">
    <source>
        <dbReference type="Proteomes" id="UP001462640"/>
    </source>
</evidence>
<dbReference type="PROSITE" id="PS50887">
    <property type="entry name" value="GGDEF"/>
    <property type="match status" value="1"/>
</dbReference>
<dbReference type="Proteomes" id="UP001462640">
    <property type="component" value="Unassembled WGS sequence"/>
</dbReference>
<accession>A0ABV0GL41</accession>
<keyword evidence="7" id="KW-1185">Reference proteome</keyword>
<evidence type="ECO:0000313" key="6">
    <source>
        <dbReference type="EMBL" id="MEO3715795.1"/>
    </source>
</evidence>
<protein>
    <recommendedName>
        <fullName evidence="1">diguanylate cyclase</fullName>
        <ecNumber evidence="1">2.7.7.65</ecNumber>
    </recommendedName>
</protein>
<dbReference type="PANTHER" id="PTHR45138:SF9">
    <property type="entry name" value="DIGUANYLATE CYCLASE DGCM-RELATED"/>
    <property type="match status" value="1"/>
</dbReference>
<evidence type="ECO:0000256" key="4">
    <source>
        <dbReference type="SAM" id="SignalP"/>
    </source>
</evidence>
<feature type="transmembrane region" description="Helical" evidence="3">
    <location>
        <begin position="448"/>
        <end position="467"/>
    </location>
</feature>
<dbReference type="EC" id="2.7.7.65" evidence="1"/>
<dbReference type="InterPro" id="IPR043128">
    <property type="entry name" value="Rev_trsase/Diguanyl_cyclase"/>
</dbReference>
<sequence length="690" mass="75974">MPVCKSGRPAARLVAAGLSLLLAGLAVSQVQAQVLAQVPSQGPSQVRAALTFEQVRALPAPPAVYADEPSLEARLRWLQTRLAGSLDAPERYRSQRLLFSEYYFANRHAEAASLCRQHPPLAEDLLFRAHCILATKSGPQDQLPQLLLLTQEARSRRNPGMEALLLQEIAWRQSELGDIGGAFENLEAALAAAPVSDVGLLTDLMMNTATSYIVNGDEGYVRKGIALLASNRERLARMLEEPTGDIDKAVLRESMQLTEFNRGIAYALHLGDYANALQHFDRVLAEPNPYTEDALAFAALAAAELRQNERARAYLARAGREGTGNAAPAVRQYLSCYRQLAGRRLQPGHALSDCLSLHPDTATEVQLDVYKRLSHIDDPAIALAGLKGLRTLFLEKLEPQLRRRGSTAASNAELRRLQRESEFKSLVLEQQQALQRERDATAAQRQTTFIALSLLLLAVLLLIGLSWRSKKRLAEQFERMSLVDTLTQLGNRRFLEQQVGRELASLERARHRHPEAALGLYLFDVDHFKSVNDRFGHGVGDEVLVELARRLQAVTRDTDLLVRWGGEEFLLVARLDTAQHGSQLATRILEAINGSPFALQRGDALPVTCTVGAVCLPFMPGSDPGLWPELVELADLALYEGKRAGRNRWVMLSNQGLATPESLRQALQQPLAQSLEAGLLGLRSSAEPGD</sequence>
<dbReference type="EMBL" id="JBDPZC010000019">
    <property type="protein sequence ID" value="MEO3715795.1"/>
    <property type="molecule type" value="Genomic_DNA"/>
</dbReference>
<comment type="catalytic activity">
    <reaction evidence="2">
        <text>2 GTP = 3',3'-c-di-GMP + 2 diphosphate</text>
        <dbReference type="Rhea" id="RHEA:24898"/>
        <dbReference type="ChEBI" id="CHEBI:33019"/>
        <dbReference type="ChEBI" id="CHEBI:37565"/>
        <dbReference type="ChEBI" id="CHEBI:58805"/>
        <dbReference type="EC" id="2.7.7.65"/>
    </reaction>
</comment>
<keyword evidence="3" id="KW-0472">Membrane</keyword>
<keyword evidence="3" id="KW-0812">Transmembrane</keyword>
<dbReference type="InterPro" id="IPR029787">
    <property type="entry name" value="Nucleotide_cyclase"/>
</dbReference>
<dbReference type="SMART" id="SM00267">
    <property type="entry name" value="GGDEF"/>
    <property type="match status" value="1"/>
</dbReference>
<dbReference type="SUPFAM" id="SSF48452">
    <property type="entry name" value="TPR-like"/>
    <property type="match status" value="1"/>
</dbReference>
<dbReference type="Gene3D" id="3.30.70.270">
    <property type="match status" value="1"/>
</dbReference>
<evidence type="ECO:0000256" key="2">
    <source>
        <dbReference type="ARBA" id="ARBA00034247"/>
    </source>
</evidence>
<evidence type="ECO:0000259" key="5">
    <source>
        <dbReference type="PROSITE" id="PS50887"/>
    </source>
</evidence>
<dbReference type="InterPro" id="IPR050469">
    <property type="entry name" value="Diguanylate_Cyclase"/>
</dbReference>
<dbReference type="RefSeq" id="WP_347613472.1">
    <property type="nucleotide sequence ID" value="NZ_JBDPZC010000019.1"/>
</dbReference>
<keyword evidence="3" id="KW-1133">Transmembrane helix</keyword>
<reference evidence="6 7" key="1">
    <citation type="submission" date="2024-05" db="EMBL/GenBank/DDBJ databases">
        <title>Roseateles sp. 2.12 16S ribosomal RNA gene Genome sequencing and assembly.</title>
        <authorList>
            <person name="Woo H."/>
        </authorList>
    </citation>
    <scope>NUCLEOTIDE SEQUENCE [LARGE SCALE GENOMIC DNA]</scope>
    <source>
        <strain evidence="6 7">2.12</strain>
    </source>
</reference>
<keyword evidence="4" id="KW-0732">Signal</keyword>
<feature type="domain" description="GGDEF" evidence="5">
    <location>
        <begin position="516"/>
        <end position="654"/>
    </location>
</feature>
<dbReference type="GO" id="GO:0052621">
    <property type="term" value="F:diguanylate cyclase activity"/>
    <property type="evidence" value="ECO:0007669"/>
    <property type="project" value="UniProtKB-EC"/>
</dbReference>
<dbReference type="SUPFAM" id="SSF55073">
    <property type="entry name" value="Nucleotide cyclase"/>
    <property type="match status" value="1"/>
</dbReference>
<keyword evidence="6" id="KW-0548">Nucleotidyltransferase</keyword>
<dbReference type="Pfam" id="PF00990">
    <property type="entry name" value="GGDEF"/>
    <property type="match status" value="1"/>
</dbReference>
<name>A0ABV0GL41_9BURK</name>
<dbReference type="NCBIfam" id="TIGR00254">
    <property type="entry name" value="GGDEF"/>
    <property type="match status" value="1"/>
</dbReference>
<dbReference type="CDD" id="cd01949">
    <property type="entry name" value="GGDEF"/>
    <property type="match status" value="1"/>
</dbReference>
<comment type="caution">
    <text evidence="6">The sequence shown here is derived from an EMBL/GenBank/DDBJ whole genome shotgun (WGS) entry which is preliminary data.</text>
</comment>
<feature type="signal peptide" evidence="4">
    <location>
        <begin position="1"/>
        <end position="32"/>
    </location>
</feature>
<dbReference type="Gene3D" id="1.25.40.10">
    <property type="entry name" value="Tetratricopeptide repeat domain"/>
    <property type="match status" value="1"/>
</dbReference>
<organism evidence="6 7">
    <name type="scientific">Roseateles flavus</name>
    <dbReference type="NCBI Taxonomy" id="3149041"/>
    <lineage>
        <taxon>Bacteria</taxon>
        <taxon>Pseudomonadati</taxon>
        <taxon>Pseudomonadota</taxon>
        <taxon>Betaproteobacteria</taxon>
        <taxon>Burkholderiales</taxon>
        <taxon>Sphaerotilaceae</taxon>
        <taxon>Roseateles</taxon>
    </lineage>
</organism>
<dbReference type="InterPro" id="IPR011990">
    <property type="entry name" value="TPR-like_helical_dom_sf"/>
</dbReference>
<gene>
    <name evidence="6" type="ORF">ABDJ40_23725</name>
</gene>
<keyword evidence="6" id="KW-0808">Transferase</keyword>